<comment type="function">
    <text evidence="12">Cell wall formation. Adds enolpyruvyl to UDP-N-acetylglucosamine.</text>
</comment>
<proteinExistence type="inferred from homology"/>
<keyword evidence="5 12" id="KW-0808">Transferase</keyword>
<dbReference type="GO" id="GO:0019277">
    <property type="term" value="P:UDP-N-acetylgalactosamine biosynthetic process"/>
    <property type="evidence" value="ECO:0007669"/>
    <property type="project" value="InterPro"/>
</dbReference>
<dbReference type="OrthoDB" id="9803760at2"/>
<dbReference type="KEGG" id="lgo:JCM16774_1653"/>
<dbReference type="CDD" id="cd01555">
    <property type="entry name" value="UdpNAET"/>
    <property type="match status" value="1"/>
</dbReference>
<evidence type="ECO:0000256" key="10">
    <source>
        <dbReference type="ARBA" id="ARBA00038367"/>
    </source>
</evidence>
<keyword evidence="4 12" id="KW-0132">Cell division</keyword>
<keyword evidence="7 12" id="KW-0573">Peptidoglycan synthesis</keyword>
<sequence>MVDGFKIKGKTPLNGTIKVSGAKNAALPIIIATLVARGEYTLKNVPNLRDIRILMKLLEDLGMKTEKVDETTYKIINNGFKRNEASYEIVKQMRASFLVMGPMIANLEESVVSLPGGCAIGSRPVDLHLKGFEALGAEITRVHGYIHAKSDKLKGAEIPLTFPSVGATQNLMMAAVKIPGKTVISNAAREPEIIDLGNFLIKMGAKINGLGTPNIEIEGVDDLHGVEYSIMPDRIEAGTYVIASLITEGDLKIENINLEDLGVFRSELEAMGVKFEYNGNVLTVTGNLKELKPSKIRTMPHPGFPTDMQPQMMLLQTLVNGVSSMEETVFENRFMHVPEFNRMGADISIRHGVAVINGGLPLTGAEVMSSDLRAGAALVLAGLAADGETTVNRVYHIDRGYDKLEEKLNAVGAKIERVKLDI</sequence>
<dbReference type="GO" id="GO:0008760">
    <property type="term" value="F:UDP-N-acetylglucosamine 1-carboxyvinyltransferase activity"/>
    <property type="evidence" value="ECO:0007669"/>
    <property type="project" value="UniProtKB-UniRule"/>
</dbReference>
<protein>
    <recommendedName>
        <fullName evidence="12">UDP-N-acetylglucosamine 1-carboxyvinyltransferase</fullName>
        <ecNumber evidence="12">2.5.1.7</ecNumber>
    </recommendedName>
    <alternativeName>
        <fullName evidence="12">Enoylpyruvate transferase</fullName>
    </alternativeName>
    <alternativeName>
        <fullName evidence="12">UDP-N-acetylglucosamine enolpyruvyl transferase</fullName>
        <shortName evidence="12">EPT</shortName>
    </alternativeName>
</protein>
<dbReference type="EC" id="2.5.1.7" evidence="12"/>
<feature type="binding site" evidence="12">
    <location>
        <position position="307"/>
    </location>
    <ligand>
        <name>UDP-N-acetyl-alpha-D-glucosamine</name>
        <dbReference type="ChEBI" id="CHEBI:57705"/>
    </ligand>
</feature>
<feature type="binding site" evidence="12">
    <location>
        <position position="94"/>
    </location>
    <ligand>
        <name>UDP-N-acetyl-alpha-D-glucosamine</name>
        <dbReference type="ChEBI" id="CHEBI:57705"/>
    </ligand>
</feature>
<evidence type="ECO:0000256" key="5">
    <source>
        <dbReference type="ARBA" id="ARBA00022679"/>
    </source>
</evidence>
<dbReference type="SUPFAM" id="SSF55205">
    <property type="entry name" value="EPT/RTPC-like"/>
    <property type="match status" value="1"/>
</dbReference>
<feature type="domain" description="Enolpyruvate transferase" evidence="13">
    <location>
        <begin position="8"/>
        <end position="408"/>
    </location>
</feature>
<comment type="subcellular location">
    <subcellularLocation>
        <location evidence="1 12">Cytoplasm</location>
    </subcellularLocation>
</comment>
<keyword evidence="3 12" id="KW-0963">Cytoplasm</keyword>
<dbReference type="EMBL" id="AP019822">
    <property type="protein sequence ID" value="BBM36709.1"/>
    <property type="molecule type" value="Genomic_DNA"/>
</dbReference>
<dbReference type="NCBIfam" id="NF006873">
    <property type="entry name" value="PRK09369.1"/>
    <property type="match status" value="1"/>
</dbReference>
<evidence type="ECO:0000256" key="7">
    <source>
        <dbReference type="ARBA" id="ARBA00022984"/>
    </source>
</evidence>
<keyword evidence="8 12" id="KW-0131">Cell cycle</keyword>
<comment type="pathway">
    <text evidence="2 12">Cell wall biogenesis; peptidoglycan biosynthesis.</text>
</comment>
<dbReference type="InterPro" id="IPR005750">
    <property type="entry name" value="UDP_GlcNAc_COvinyl_MurA"/>
</dbReference>
<dbReference type="Pfam" id="PF00275">
    <property type="entry name" value="EPSP_synthase"/>
    <property type="match status" value="1"/>
</dbReference>
<dbReference type="GO" id="GO:0005737">
    <property type="term" value="C:cytoplasm"/>
    <property type="evidence" value="ECO:0007669"/>
    <property type="project" value="UniProtKB-SubCell"/>
</dbReference>
<dbReference type="HAMAP" id="MF_00111">
    <property type="entry name" value="MurA"/>
    <property type="match status" value="1"/>
</dbReference>
<dbReference type="NCBIfam" id="TIGR01072">
    <property type="entry name" value="murA"/>
    <property type="match status" value="1"/>
</dbReference>
<dbReference type="UniPathway" id="UPA00219"/>
<comment type="similarity">
    <text evidence="10 12">Belongs to the EPSP synthase family. MurA subfamily.</text>
</comment>
<evidence type="ECO:0000256" key="9">
    <source>
        <dbReference type="ARBA" id="ARBA00023316"/>
    </source>
</evidence>
<feature type="modified residue" description="2-(S-cysteinyl)pyruvic acid O-phosphothioketal" evidence="12">
    <location>
        <position position="118"/>
    </location>
</feature>
<evidence type="ECO:0000256" key="8">
    <source>
        <dbReference type="ARBA" id="ARBA00023306"/>
    </source>
</evidence>
<dbReference type="AlphaFoldDB" id="A0A510JBL4"/>
<keyword evidence="6 12" id="KW-0133">Cell shape</keyword>
<feature type="binding site" evidence="12">
    <location>
        <position position="329"/>
    </location>
    <ligand>
        <name>UDP-N-acetyl-alpha-D-glucosamine</name>
        <dbReference type="ChEBI" id="CHEBI:57705"/>
    </ligand>
</feature>
<dbReference type="InterPro" id="IPR050068">
    <property type="entry name" value="MurA_subfamily"/>
</dbReference>
<gene>
    <name evidence="12" type="primary">murA</name>
    <name evidence="14" type="ORF">JCM16774_1653</name>
</gene>
<evidence type="ECO:0000256" key="11">
    <source>
        <dbReference type="ARBA" id="ARBA00047527"/>
    </source>
</evidence>
<dbReference type="GO" id="GO:0009252">
    <property type="term" value="P:peptidoglycan biosynthetic process"/>
    <property type="evidence" value="ECO:0007669"/>
    <property type="project" value="UniProtKB-UniRule"/>
</dbReference>
<keyword evidence="9 12" id="KW-0961">Cell wall biogenesis/degradation</keyword>
<dbReference type="RefSeq" id="WP_026737933.1">
    <property type="nucleotide sequence ID" value="NZ_AP019822.1"/>
</dbReference>
<evidence type="ECO:0000256" key="12">
    <source>
        <dbReference type="HAMAP-Rule" id="MF_00111"/>
    </source>
</evidence>
<dbReference type="InterPro" id="IPR013792">
    <property type="entry name" value="RNA3'P_cycl/enolpyr_Trfase_a/b"/>
</dbReference>
<feature type="binding site" evidence="12">
    <location>
        <begin position="123"/>
        <end position="127"/>
    </location>
    <ligand>
        <name>UDP-N-acetyl-alpha-D-glucosamine</name>
        <dbReference type="ChEBI" id="CHEBI:57705"/>
    </ligand>
</feature>
<dbReference type="Proteomes" id="UP000321606">
    <property type="component" value="Chromosome"/>
</dbReference>
<evidence type="ECO:0000256" key="3">
    <source>
        <dbReference type="ARBA" id="ARBA00022490"/>
    </source>
</evidence>
<dbReference type="GO" id="GO:0051301">
    <property type="term" value="P:cell division"/>
    <property type="evidence" value="ECO:0007669"/>
    <property type="project" value="UniProtKB-KW"/>
</dbReference>
<dbReference type="FunFam" id="3.65.10.10:FF:000001">
    <property type="entry name" value="UDP-N-acetylglucosamine 1-carboxyvinyltransferase"/>
    <property type="match status" value="1"/>
</dbReference>
<evidence type="ECO:0000256" key="4">
    <source>
        <dbReference type="ARBA" id="ARBA00022618"/>
    </source>
</evidence>
<evidence type="ECO:0000313" key="15">
    <source>
        <dbReference type="Proteomes" id="UP000321606"/>
    </source>
</evidence>
<dbReference type="STRING" id="714315.GCA_000516535_01660"/>
<evidence type="ECO:0000256" key="6">
    <source>
        <dbReference type="ARBA" id="ARBA00022960"/>
    </source>
</evidence>
<name>A0A510JBL4_9FUSO</name>
<feature type="active site" description="Proton donor" evidence="12">
    <location>
        <position position="118"/>
    </location>
</feature>
<evidence type="ECO:0000256" key="2">
    <source>
        <dbReference type="ARBA" id="ARBA00004752"/>
    </source>
</evidence>
<evidence type="ECO:0000256" key="1">
    <source>
        <dbReference type="ARBA" id="ARBA00004496"/>
    </source>
</evidence>
<organism evidence="14 15">
    <name type="scientific">Pseudoleptotrichia goodfellowii</name>
    <dbReference type="NCBI Taxonomy" id="157692"/>
    <lineage>
        <taxon>Bacteria</taxon>
        <taxon>Fusobacteriati</taxon>
        <taxon>Fusobacteriota</taxon>
        <taxon>Fusobacteriia</taxon>
        <taxon>Fusobacteriales</taxon>
        <taxon>Leptotrichiaceae</taxon>
        <taxon>Pseudoleptotrichia</taxon>
    </lineage>
</organism>
<evidence type="ECO:0000259" key="13">
    <source>
        <dbReference type="Pfam" id="PF00275"/>
    </source>
</evidence>
<comment type="caution">
    <text evidence="12">Lacks conserved residue(s) required for the propagation of feature annotation.</text>
</comment>
<evidence type="ECO:0000313" key="14">
    <source>
        <dbReference type="EMBL" id="BBM36709.1"/>
    </source>
</evidence>
<dbReference type="InterPro" id="IPR001986">
    <property type="entry name" value="Enolpyruvate_Tfrase_dom"/>
</dbReference>
<feature type="binding site" evidence="12">
    <location>
        <begin position="23"/>
        <end position="24"/>
    </location>
    <ligand>
        <name>phosphoenolpyruvate</name>
        <dbReference type="ChEBI" id="CHEBI:58702"/>
    </ligand>
</feature>
<dbReference type="InterPro" id="IPR036968">
    <property type="entry name" value="Enolpyruvate_Tfrase_sf"/>
</dbReference>
<dbReference type="GO" id="GO:0008360">
    <property type="term" value="P:regulation of cell shape"/>
    <property type="evidence" value="ECO:0007669"/>
    <property type="project" value="UniProtKB-KW"/>
</dbReference>
<dbReference type="PANTHER" id="PTHR43783:SF1">
    <property type="entry name" value="UDP-N-ACETYLGLUCOSAMINE 1-CARBOXYVINYLTRANSFERASE"/>
    <property type="match status" value="1"/>
</dbReference>
<dbReference type="Gene3D" id="3.65.10.10">
    <property type="entry name" value="Enolpyruvate transferase domain"/>
    <property type="match status" value="2"/>
</dbReference>
<dbReference type="PANTHER" id="PTHR43783">
    <property type="entry name" value="UDP-N-ACETYLGLUCOSAMINE 1-CARBOXYVINYLTRANSFERASE"/>
    <property type="match status" value="1"/>
</dbReference>
<reference evidence="14 15" key="1">
    <citation type="submission" date="2019-07" db="EMBL/GenBank/DDBJ databases">
        <title>Complete Genome Sequence of Leptotrichia goodfellowii Strain JCM 16774.</title>
        <authorList>
            <person name="Watanabe S."/>
            <person name="Cui L."/>
        </authorList>
    </citation>
    <scope>NUCLEOTIDE SEQUENCE [LARGE SCALE GENOMIC DNA]</scope>
    <source>
        <strain evidence="14 15">JCM16774</strain>
    </source>
</reference>
<accession>A0A510JBL4</accession>
<keyword evidence="12" id="KW-0670">Pyruvate</keyword>
<comment type="catalytic activity">
    <reaction evidence="11 12">
        <text>phosphoenolpyruvate + UDP-N-acetyl-alpha-D-glucosamine = UDP-N-acetyl-3-O-(1-carboxyvinyl)-alpha-D-glucosamine + phosphate</text>
        <dbReference type="Rhea" id="RHEA:18681"/>
        <dbReference type="ChEBI" id="CHEBI:43474"/>
        <dbReference type="ChEBI" id="CHEBI:57705"/>
        <dbReference type="ChEBI" id="CHEBI:58702"/>
        <dbReference type="ChEBI" id="CHEBI:68483"/>
        <dbReference type="EC" id="2.5.1.7"/>
    </reaction>
</comment>
<dbReference type="GO" id="GO:0071555">
    <property type="term" value="P:cell wall organization"/>
    <property type="evidence" value="ECO:0007669"/>
    <property type="project" value="UniProtKB-KW"/>
</dbReference>